<organism evidence="1 2">
    <name type="scientific">Limnobaculum allomyrinae</name>
    <dbReference type="NCBI Taxonomy" id="2791986"/>
    <lineage>
        <taxon>Bacteria</taxon>
        <taxon>Pseudomonadati</taxon>
        <taxon>Pseudomonadota</taxon>
        <taxon>Gammaproteobacteria</taxon>
        <taxon>Enterobacterales</taxon>
        <taxon>Budviciaceae</taxon>
        <taxon>Limnobaculum</taxon>
    </lineage>
</organism>
<comment type="caution">
    <text evidence="1">The sequence shown here is derived from an EMBL/GenBank/DDBJ whole genome shotgun (WGS) entry which is preliminary data.</text>
</comment>
<evidence type="ECO:0008006" key="3">
    <source>
        <dbReference type="Google" id="ProtNLM"/>
    </source>
</evidence>
<dbReference type="EMBL" id="JADRCR010000002">
    <property type="protein sequence ID" value="MBK5143527.1"/>
    <property type="molecule type" value="Genomic_DNA"/>
</dbReference>
<accession>A0ABS1IP37</accession>
<sequence length="120" mass="13068">MANLNDKIKELLEIDGSLCAAMVDSKNGMLLASAGSGVDIEIAAAGNTDVLRAKMKTINLLGLNDKVSDILITLEKQYHIIKPLHSVEGIFIYLVLDVRNSNLALARRKVSDFESTIQDI</sequence>
<evidence type="ECO:0000313" key="2">
    <source>
        <dbReference type="Proteomes" id="UP001296921"/>
    </source>
</evidence>
<gene>
    <name evidence="1" type="ORF">I2494_07315</name>
</gene>
<dbReference type="RefSeq" id="WP_218466414.1">
    <property type="nucleotide sequence ID" value="NZ_JADRCR010000002.1"/>
</dbReference>
<keyword evidence="2" id="KW-1185">Reference proteome</keyword>
<name>A0ABS1IP37_9GAMM</name>
<proteinExistence type="predicted"/>
<reference evidence="1 2" key="1">
    <citation type="submission" date="2020-11" db="EMBL/GenBank/DDBJ databases">
        <title>Insectihabitans protaetiae gen. nov. sp. nov. and Insectihabitans allomyrinae sp. nov., isolated from larvae of Protaetia brevitarsis seulensis and Allomyrina dichotoma, respectively.</title>
        <authorList>
            <person name="Lee S.D."/>
            <person name="Byeon Y.-S."/>
            <person name="Kim S.-M."/>
            <person name="Yang H.L."/>
            <person name="Kim I.S."/>
        </authorList>
    </citation>
    <scope>NUCLEOTIDE SEQUENCE [LARGE SCALE GENOMIC DNA]</scope>
    <source>
        <strain evidence="1 2">BWR-B9</strain>
    </source>
</reference>
<dbReference type="Proteomes" id="UP001296921">
    <property type="component" value="Unassembled WGS sequence"/>
</dbReference>
<protein>
    <recommendedName>
        <fullName evidence="3">Roadblock/LC7 domain-containing protein</fullName>
    </recommendedName>
</protein>
<evidence type="ECO:0000313" key="1">
    <source>
        <dbReference type="EMBL" id="MBK5143527.1"/>
    </source>
</evidence>